<dbReference type="SUPFAM" id="SSF54909">
    <property type="entry name" value="Dimeric alpha+beta barrel"/>
    <property type="match status" value="1"/>
</dbReference>
<dbReference type="InterPro" id="IPR007138">
    <property type="entry name" value="ABM_dom"/>
</dbReference>
<reference evidence="2 3" key="1">
    <citation type="submission" date="2018-05" db="EMBL/GenBank/DDBJ databases">
        <title>Complete genome sequence of Massilia oculi sp. nov. CCUG 43427T (=DSM 26321T), the type strain of M. oculi, and comparison with genome sequences of other Massilia strains.</title>
        <authorList>
            <person name="Zhu B."/>
        </authorList>
    </citation>
    <scope>NUCLEOTIDE SEQUENCE [LARGE SCALE GENOMIC DNA]</scope>
    <source>
        <strain evidence="2 3">CCUG 43427</strain>
    </source>
</reference>
<name>A0A2S2DQ06_9BURK</name>
<dbReference type="PANTHER" id="PTHR33336">
    <property type="entry name" value="QUINOL MONOOXYGENASE YGIN-RELATED"/>
    <property type="match status" value="1"/>
</dbReference>
<dbReference type="Gene3D" id="3.30.70.100">
    <property type="match status" value="1"/>
</dbReference>
<dbReference type="Proteomes" id="UP000245820">
    <property type="component" value="Chromosome"/>
</dbReference>
<dbReference type="PANTHER" id="PTHR33336:SF3">
    <property type="entry name" value="ABM DOMAIN-CONTAINING PROTEIN"/>
    <property type="match status" value="1"/>
</dbReference>
<dbReference type="GO" id="GO:0016491">
    <property type="term" value="F:oxidoreductase activity"/>
    <property type="evidence" value="ECO:0007669"/>
    <property type="project" value="TreeGrafter"/>
</dbReference>
<protein>
    <recommendedName>
        <fullName evidence="1">ABM domain-containing protein</fullName>
    </recommendedName>
</protein>
<organism evidence="2 3">
    <name type="scientific">Massilia oculi</name>
    <dbReference type="NCBI Taxonomy" id="945844"/>
    <lineage>
        <taxon>Bacteria</taxon>
        <taxon>Pseudomonadati</taxon>
        <taxon>Pseudomonadota</taxon>
        <taxon>Betaproteobacteria</taxon>
        <taxon>Burkholderiales</taxon>
        <taxon>Oxalobacteraceae</taxon>
        <taxon>Telluria group</taxon>
        <taxon>Massilia</taxon>
    </lineage>
</organism>
<sequence length="137" mass="15442">MPMMEWKSWDRRQEFAGRPILPGGARHCRTVAPPIRRKTMKPQVTIIATLYARAGQEAALAARMHQMSVESRKEAGCILYELQRSNDDPREFIMVEYWRDAEAVALHDASAHMAALVADLPALVDRPVAVRKYTPAG</sequence>
<dbReference type="InterPro" id="IPR050744">
    <property type="entry name" value="AI-2_Isomerase_LsrG"/>
</dbReference>
<dbReference type="AlphaFoldDB" id="A0A2S2DQ06"/>
<dbReference type="GO" id="GO:0005829">
    <property type="term" value="C:cytosol"/>
    <property type="evidence" value="ECO:0007669"/>
    <property type="project" value="TreeGrafter"/>
</dbReference>
<dbReference type="PROSITE" id="PS51725">
    <property type="entry name" value="ABM"/>
    <property type="match status" value="1"/>
</dbReference>
<keyword evidence="3" id="KW-1185">Reference proteome</keyword>
<feature type="domain" description="ABM" evidence="1">
    <location>
        <begin position="44"/>
        <end position="133"/>
    </location>
</feature>
<dbReference type="InterPro" id="IPR011008">
    <property type="entry name" value="Dimeric_a/b-barrel"/>
</dbReference>
<dbReference type="EMBL" id="CP029343">
    <property type="protein sequence ID" value="AWL07444.1"/>
    <property type="molecule type" value="Genomic_DNA"/>
</dbReference>
<proteinExistence type="predicted"/>
<dbReference type="Pfam" id="PF03992">
    <property type="entry name" value="ABM"/>
    <property type="match status" value="1"/>
</dbReference>
<evidence type="ECO:0000259" key="1">
    <source>
        <dbReference type="PROSITE" id="PS51725"/>
    </source>
</evidence>
<gene>
    <name evidence="2" type="ORF">DIR46_25460</name>
</gene>
<dbReference type="KEGG" id="mtim:DIR46_25460"/>
<dbReference type="OrthoDB" id="9812192at2"/>
<evidence type="ECO:0000313" key="3">
    <source>
        <dbReference type="Proteomes" id="UP000245820"/>
    </source>
</evidence>
<evidence type="ECO:0000313" key="2">
    <source>
        <dbReference type="EMBL" id="AWL07444.1"/>
    </source>
</evidence>
<accession>A0A2S2DQ06</accession>